<feature type="domain" description="GIY-YIG catalytic" evidence="1">
    <location>
        <begin position="69"/>
        <end position="190"/>
    </location>
</feature>
<dbReference type="InterPro" id="IPR049311">
    <property type="entry name" value="GIY_YIG_cat"/>
</dbReference>
<evidence type="ECO:0000259" key="1">
    <source>
        <dbReference type="Pfam" id="PF20815"/>
    </source>
</evidence>
<dbReference type="Proteomes" id="UP000321484">
    <property type="component" value="Unassembled WGS sequence"/>
</dbReference>
<sequence>MNDPAATSPADAPPPATPDALVAALRDAGAALSPSQLRALDRRSLASPGLYSWWVDERGAADLSRGLGHPLGAGLIYAGQAGASRSRSAKPSTNTLAGRLVGMHLGGRARMSTFRRTLGSILWPGWGGEADEELLTRWMDDHLRVIPVPVPDGATLDALETAVLARLDPPLNLAKMTRTDLRADLTRLRRRYARAR</sequence>
<dbReference type="OrthoDB" id="2866199at2"/>
<proteinExistence type="predicted"/>
<dbReference type="EMBL" id="BJYK01000008">
    <property type="protein sequence ID" value="GEN80509.1"/>
    <property type="molecule type" value="Genomic_DNA"/>
</dbReference>
<gene>
    <name evidence="2" type="ORF">AFE02nite_22430</name>
</gene>
<comment type="caution">
    <text evidence="2">The sequence shown here is derived from an EMBL/GenBank/DDBJ whole genome shotgun (WGS) entry which is preliminary data.</text>
</comment>
<name>A0A511YZ83_9CELL</name>
<dbReference type="AlphaFoldDB" id="A0A511YZ83"/>
<reference evidence="2 3" key="1">
    <citation type="submission" date="2019-07" db="EMBL/GenBank/DDBJ databases">
        <title>Whole genome shotgun sequence of Actinotalea fermentans NBRC 105374.</title>
        <authorList>
            <person name="Hosoyama A."/>
            <person name="Uohara A."/>
            <person name="Ohji S."/>
            <person name="Ichikawa N."/>
        </authorList>
    </citation>
    <scope>NUCLEOTIDE SEQUENCE [LARGE SCALE GENOMIC DNA]</scope>
    <source>
        <strain evidence="2 3">NBRC 105374</strain>
    </source>
</reference>
<protein>
    <recommendedName>
        <fullName evidence="1">GIY-YIG catalytic domain-containing protein</fullName>
    </recommendedName>
</protein>
<evidence type="ECO:0000313" key="3">
    <source>
        <dbReference type="Proteomes" id="UP000321484"/>
    </source>
</evidence>
<dbReference type="RefSeq" id="WP_052113502.1">
    <property type="nucleotide sequence ID" value="NZ_BJYK01000008.1"/>
</dbReference>
<accession>A0A511YZ83</accession>
<evidence type="ECO:0000313" key="2">
    <source>
        <dbReference type="EMBL" id="GEN80509.1"/>
    </source>
</evidence>
<keyword evidence="3" id="KW-1185">Reference proteome</keyword>
<dbReference type="Pfam" id="PF20815">
    <property type="entry name" value="GIY_YIG_2"/>
    <property type="match status" value="1"/>
</dbReference>
<organism evidence="2 3">
    <name type="scientific">Actinotalea fermentans</name>
    <dbReference type="NCBI Taxonomy" id="43671"/>
    <lineage>
        <taxon>Bacteria</taxon>
        <taxon>Bacillati</taxon>
        <taxon>Actinomycetota</taxon>
        <taxon>Actinomycetes</taxon>
        <taxon>Micrococcales</taxon>
        <taxon>Cellulomonadaceae</taxon>
        <taxon>Actinotalea</taxon>
    </lineage>
</organism>